<accession>C1FD49</accession>
<name>C1FD49_MICCC</name>
<gene>
    <name evidence="2" type="primary">FCO1</name>
    <name evidence="2" type="ORF">MICPUN_113399</name>
</gene>
<keyword evidence="1" id="KW-1133">Transmembrane helix</keyword>
<feature type="transmembrane region" description="Helical" evidence="1">
    <location>
        <begin position="67"/>
        <end position="85"/>
    </location>
</feature>
<feature type="transmembrane region" description="Helical" evidence="1">
    <location>
        <begin position="91"/>
        <end position="110"/>
    </location>
</feature>
<evidence type="ECO:0000256" key="1">
    <source>
        <dbReference type="SAM" id="Phobius"/>
    </source>
</evidence>
<dbReference type="KEGG" id="mis:MICPUN_113399"/>
<evidence type="ECO:0000313" key="3">
    <source>
        <dbReference type="Proteomes" id="UP000002009"/>
    </source>
</evidence>
<dbReference type="OrthoDB" id="10603311at2759"/>
<sequence>MRCPVIPCPAVRIRDTCIIALQKTHSDVSSLTSVVDDDDDEATTEHSHSSSLLMTGDWWNFRTSTPLAVSISVLVQYAIVLIPTFSFGSSFQGVLCGSTLACCYLGVLVNRSFYFPGGVMQPLVFGALLGVIPATYVSSTLVMVAELSRAVGAYGDNGSGLHIGEGNLEVTTADVFALRDLKPENFRYDMMGQAHEALPVKEENGARKAGKTEEGTFCAVPVVGDEWKVDEPVPFWYVCENNFQFFVECRDAYEGVYADKDYYGYRALRECLRAPLDIMEGWFNSEQVGQAEIPRKSPAVLSYNNLGTRKTSAKDRPSRVNPATEKVNMGRGETANVCERFQHPSCAVLNESTTPRNILNHSAYSLPLGEVARRISTFANNGTVNADPQIISKPNQLTGQKQPSSLLQNYTDHRLSALRTRSPVQLMYFYRLGFMSTNIHITQFAQTALMHSSIRFHVALRGEPPKLRLATYQEPCCTSHKADLIENIFAAALGPVLAAVLAHLTLTIFRALSRRQGSSRTAFKT</sequence>
<feature type="transmembrane region" description="Helical" evidence="1">
    <location>
        <begin position="488"/>
        <end position="512"/>
    </location>
</feature>
<evidence type="ECO:0000313" key="2">
    <source>
        <dbReference type="EMBL" id="ACO68332.1"/>
    </source>
</evidence>
<keyword evidence="1" id="KW-0472">Membrane</keyword>
<organism evidence="2 3">
    <name type="scientific">Micromonas commoda (strain RCC299 / NOUM17 / CCMP2709)</name>
    <name type="common">Picoplanktonic green alga</name>
    <dbReference type="NCBI Taxonomy" id="296587"/>
    <lineage>
        <taxon>Eukaryota</taxon>
        <taxon>Viridiplantae</taxon>
        <taxon>Chlorophyta</taxon>
        <taxon>Mamiellophyceae</taxon>
        <taxon>Mamiellales</taxon>
        <taxon>Mamiellaceae</taxon>
        <taxon>Micromonas</taxon>
    </lineage>
</organism>
<dbReference type="AlphaFoldDB" id="C1FD49"/>
<dbReference type="InParanoid" id="C1FD49"/>
<reference evidence="2 3" key="1">
    <citation type="journal article" date="2009" name="Science">
        <title>Green evolution and dynamic adaptations revealed by genomes of the marine picoeukaryotes Micromonas.</title>
        <authorList>
            <person name="Worden A.Z."/>
            <person name="Lee J.H."/>
            <person name="Mock T."/>
            <person name="Rouze P."/>
            <person name="Simmons M.P."/>
            <person name="Aerts A.L."/>
            <person name="Allen A.E."/>
            <person name="Cuvelier M.L."/>
            <person name="Derelle E."/>
            <person name="Everett M.V."/>
            <person name="Foulon E."/>
            <person name="Grimwood J."/>
            <person name="Gundlach H."/>
            <person name="Henrissat B."/>
            <person name="Napoli C."/>
            <person name="McDonald S.M."/>
            <person name="Parker M.S."/>
            <person name="Rombauts S."/>
            <person name="Salamov A."/>
            <person name="Von Dassow P."/>
            <person name="Badger J.H."/>
            <person name="Coutinho P.M."/>
            <person name="Demir E."/>
            <person name="Dubchak I."/>
            <person name="Gentemann C."/>
            <person name="Eikrem W."/>
            <person name="Gready J.E."/>
            <person name="John U."/>
            <person name="Lanier W."/>
            <person name="Lindquist E.A."/>
            <person name="Lucas S."/>
            <person name="Mayer K.F."/>
            <person name="Moreau H."/>
            <person name="Not F."/>
            <person name="Otillar R."/>
            <person name="Panaud O."/>
            <person name="Pangilinan J."/>
            <person name="Paulsen I."/>
            <person name="Piegu B."/>
            <person name="Poliakov A."/>
            <person name="Robbens S."/>
            <person name="Schmutz J."/>
            <person name="Toulza E."/>
            <person name="Wyss T."/>
            <person name="Zelensky A."/>
            <person name="Zhou K."/>
            <person name="Armbrust E.V."/>
            <person name="Bhattacharya D."/>
            <person name="Goodenough U.W."/>
            <person name="Van de Peer Y."/>
            <person name="Grigoriev I.V."/>
        </authorList>
    </citation>
    <scope>NUCLEOTIDE SEQUENCE [LARGE SCALE GENOMIC DNA]</scope>
    <source>
        <strain evidence="3">RCC299 / NOUM17</strain>
    </source>
</reference>
<dbReference type="Proteomes" id="UP000002009">
    <property type="component" value="Chromosome 1"/>
</dbReference>
<dbReference type="EMBL" id="CP001574">
    <property type="protein sequence ID" value="ACO68332.1"/>
    <property type="molecule type" value="Genomic_DNA"/>
</dbReference>
<dbReference type="GeneID" id="8250388"/>
<dbReference type="RefSeq" id="XP_002507074.1">
    <property type="nucleotide sequence ID" value="XM_002507028.1"/>
</dbReference>
<feature type="transmembrane region" description="Helical" evidence="1">
    <location>
        <begin position="122"/>
        <end position="145"/>
    </location>
</feature>
<keyword evidence="1" id="KW-0812">Transmembrane</keyword>
<keyword evidence="3" id="KW-1185">Reference proteome</keyword>
<protein>
    <submittedName>
        <fullName evidence="2">Four-cystein orphan protein</fullName>
    </submittedName>
</protein>
<proteinExistence type="predicted"/>